<keyword evidence="5" id="KW-0479">Metal-binding</keyword>
<dbReference type="STRING" id="648996.Theam_0979"/>
<feature type="active site" description="Tele-UMP-histidine intermediate" evidence="9">
    <location>
        <position position="167"/>
    </location>
</feature>
<keyword evidence="4 12" id="KW-0548">Nucleotidyltransferase</keyword>
<reference evidence="12" key="1">
    <citation type="submission" date="2011-01" db="EMBL/GenBank/DDBJ databases">
        <title>Complete sequence of chromosome of Thermovibrio ammonificans HB-1.</title>
        <authorList>
            <consortium name="US DOE Joint Genome Institute"/>
            <person name="Lucas S."/>
            <person name="Copeland A."/>
            <person name="Lapidus A."/>
            <person name="Cheng J.-F."/>
            <person name="Goodwin L."/>
            <person name="Pitluck S."/>
            <person name="Davenport K."/>
            <person name="Detter J.C."/>
            <person name="Han C."/>
            <person name="Tapia R."/>
            <person name="Land M."/>
            <person name="Hauser L."/>
            <person name="Kyrpides N."/>
            <person name="Ivanova N."/>
            <person name="Ovchinnikova G."/>
            <person name="Vetriani C."/>
            <person name="Woyke T."/>
        </authorList>
    </citation>
    <scope>NUCLEOTIDE SEQUENCE [LARGE SCALE GENOMIC DNA]</scope>
    <source>
        <strain evidence="12">HB-1</strain>
    </source>
</reference>
<evidence type="ECO:0000256" key="7">
    <source>
        <dbReference type="ARBA" id="ARBA00023277"/>
    </source>
</evidence>
<dbReference type="NCBIfam" id="TIGR00209">
    <property type="entry name" value="galT_1"/>
    <property type="match status" value="1"/>
</dbReference>
<keyword evidence="13" id="KW-1185">Reference proteome</keyword>
<evidence type="ECO:0000256" key="4">
    <source>
        <dbReference type="ARBA" id="ARBA00022695"/>
    </source>
</evidence>
<dbReference type="HOGENOM" id="CLU_029960_1_0_0"/>
<dbReference type="eggNOG" id="COG1085">
    <property type="taxonomic scope" value="Bacteria"/>
</dbReference>
<dbReference type="InterPro" id="IPR036265">
    <property type="entry name" value="HIT-like_sf"/>
</dbReference>
<dbReference type="GO" id="GO:0008108">
    <property type="term" value="F:UDP-glucose:hexose-1-phosphate uridylyltransferase activity"/>
    <property type="evidence" value="ECO:0007669"/>
    <property type="project" value="UniProtKB-UniRule"/>
</dbReference>
<dbReference type="GO" id="GO:0008270">
    <property type="term" value="F:zinc ion binding"/>
    <property type="evidence" value="ECO:0007669"/>
    <property type="project" value="InterPro"/>
</dbReference>
<dbReference type="Pfam" id="PF02744">
    <property type="entry name" value="GalP_UDP_tr_C"/>
    <property type="match status" value="1"/>
</dbReference>
<sequence>MSEFRYNYLWDTWVIIAPERERRPHDYPPHTYGPQSPPEKCPFEPGKENLAPHEIFAVREPGTAPDTPGWKIRVVPNKYPALRIENPPLPEGRCLYDTVGGFGAHEIVVDTPDHYKHPHNFSVEEMKLLLYVYRERMKSLYGDYRIRYVLVFKNYGREAGASLSHSHSQIIATPQVPKLIDTVVSQSRKYFTEKGRCYLCDEVKFELNEMKRVVYENEEFLVYCPFYSIFPFQMRITPKKHGHDFAKLSDQELYLLADALRLALRKLHKTLVNPPYNFFIHTAPPPREEPRRPHYYTGIERFFHWYLEILPRVSVPAGFEWGSGYYINPTTPESAAKFLREVVL</sequence>
<dbReference type="AlphaFoldDB" id="E8T251"/>
<dbReference type="Proteomes" id="UP000006362">
    <property type="component" value="Chromosome"/>
</dbReference>
<dbReference type="RefSeq" id="WP_013537732.1">
    <property type="nucleotide sequence ID" value="NC_014926.1"/>
</dbReference>
<evidence type="ECO:0000259" key="10">
    <source>
        <dbReference type="Pfam" id="PF01087"/>
    </source>
</evidence>
<dbReference type="EMBL" id="CP002444">
    <property type="protein sequence ID" value="ADU96946.1"/>
    <property type="molecule type" value="Genomic_DNA"/>
</dbReference>
<evidence type="ECO:0000256" key="3">
    <source>
        <dbReference type="ARBA" id="ARBA00022679"/>
    </source>
</evidence>
<dbReference type="GO" id="GO:0006012">
    <property type="term" value="P:galactose metabolic process"/>
    <property type="evidence" value="ECO:0007669"/>
    <property type="project" value="UniProtKB-UniRule"/>
</dbReference>
<evidence type="ECO:0000256" key="9">
    <source>
        <dbReference type="PIRSR" id="PIRSR000808-1"/>
    </source>
</evidence>
<evidence type="ECO:0000256" key="2">
    <source>
        <dbReference type="ARBA" id="ARBA00010951"/>
    </source>
</evidence>
<evidence type="ECO:0000313" key="12">
    <source>
        <dbReference type="EMBL" id="ADU96946.1"/>
    </source>
</evidence>
<name>E8T251_THEA1</name>
<organism evidence="12 13">
    <name type="scientific">Thermovibrio ammonificans (strain DSM 15698 / JCM 12110 / HB-1)</name>
    <dbReference type="NCBI Taxonomy" id="648996"/>
    <lineage>
        <taxon>Bacteria</taxon>
        <taxon>Pseudomonadati</taxon>
        <taxon>Aquificota</taxon>
        <taxon>Aquificia</taxon>
        <taxon>Desulfurobacteriales</taxon>
        <taxon>Desulfurobacteriaceae</taxon>
        <taxon>Thermovibrio</taxon>
    </lineage>
</organism>
<evidence type="ECO:0000256" key="1">
    <source>
        <dbReference type="ARBA" id="ARBA00001947"/>
    </source>
</evidence>
<comment type="similarity">
    <text evidence="2">Belongs to the galactose-1-phosphate uridylyltransferase type 1 family.</text>
</comment>
<dbReference type="EC" id="2.7.7.12" evidence="8"/>
<dbReference type="PANTHER" id="PTHR42763:SF1">
    <property type="entry name" value="UDP-GLUCOSE--HEXOSE-1-PHOSPHATE URIDYLYLTRANSFERASE"/>
    <property type="match status" value="1"/>
</dbReference>
<keyword evidence="3 12" id="KW-0808">Transferase</keyword>
<gene>
    <name evidence="12" type="ordered locus">Theam_0979</name>
</gene>
<dbReference type="InterPro" id="IPR005849">
    <property type="entry name" value="GalP_Utransf_N"/>
</dbReference>
<keyword evidence="7" id="KW-0119">Carbohydrate metabolism</keyword>
<dbReference type="InterPro" id="IPR053177">
    <property type="entry name" value="ADP-glucose_phosphorylase"/>
</dbReference>
<evidence type="ECO:0000313" key="13">
    <source>
        <dbReference type="Proteomes" id="UP000006362"/>
    </source>
</evidence>
<dbReference type="InterPro" id="IPR001937">
    <property type="entry name" value="GalP_UDPtransf1"/>
</dbReference>
<feature type="domain" description="Galactose-1-phosphate uridyl transferase C-terminal" evidence="11">
    <location>
        <begin position="186"/>
        <end position="293"/>
    </location>
</feature>
<evidence type="ECO:0000259" key="11">
    <source>
        <dbReference type="Pfam" id="PF02744"/>
    </source>
</evidence>
<dbReference type="PIRSF" id="PIRSF000808">
    <property type="entry name" value="GalT"/>
    <property type="match status" value="1"/>
</dbReference>
<comment type="cofactor">
    <cofactor evidence="1">
        <name>Zn(2+)</name>
        <dbReference type="ChEBI" id="CHEBI:29105"/>
    </cofactor>
</comment>
<feature type="domain" description="Galactose-1-phosphate uridyl transferase N-terminal" evidence="10">
    <location>
        <begin position="3"/>
        <end position="177"/>
    </location>
</feature>
<accession>E8T251</accession>
<keyword evidence="6" id="KW-0862">Zinc</keyword>
<dbReference type="OrthoDB" id="9769064at2"/>
<dbReference type="PANTHER" id="PTHR42763">
    <property type="entry name" value="ADP-GLUCOSE PHOSPHORYLASE"/>
    <property type="match status" value="1"/>
</dbReference>
<dbReference type="InterPro" id="IPR005850">
    <property type="entry name" value="GalP_Utransf_C"/>
</dbReference>
<evidence type="ECO:0000256" key="6">
    <source>
        <dbReference type="ARBA" id="ARBA00022833"/>
    </source>
</evidence>
<dbReference type="Pfam" id="PF01087">
    <property type="entry name" value="GalP_UDP_transf"/>
    <property type="match status" value="1"/>
</dbReference>
<protein>
    <recommendedName>
        <fullName evidence="8">Galactose-1-phosphate uridylyltransferase</fullName>
        <ecNumber evidence="8">2.7.7.12</ecNumber>
    </recommendedName>
</protein>
<evidence type="ECO:0000256" key="8">
    <source>
        <dbReference type="NCBIfam" id="TIGR00209"/>
    </source>
</evidence>
<dbReference type="UniPathway" id="UPA00214"/>
<dbReference type="KEGG" id="tam:Theam_0979"/>
<proteinExistence type="inferred from homology"/>
<dbReference type="SUPFAM" id="SSF54197">
    <property type="entry name" value="HIT-like"/>
    <property type="match status" value="2"/>
</dbReference>
<evidence type="ECO:0000256" key="5">
    <source>
        <dbReference type="ARBA" id="ARBA00022723"/>
    </source>
</evidence>
<dbReference type="Gene3D" id="3.30.428.10">
    <property type="entry name" value="HIT-like"/>
    <property type="match status" value="2"/>
</dbReference>